<comment type="similarity">
    <text evidence="2">Belongs to the glycosyl hydrolase 81 family.</text>
</comment>
<dbReference type="eggNOG" id="KOG2254">
    <property type="taxonomic scope" value="Eukaryota"/>
</dbReference>
<feature type="domain" description="Glycosyl hydrolase family 81 N-terminal" evidence="9">
    <location>
        <begin position="31"/>
        <end position="303"/>
    </location>
</feature>
<dbReference type="Proteomes" id="UP000000707">
    <property type="component" value="Unassembled WGS sequence"/>
</dbReference>
<keyword evidence="6" id="KW-0326">Glycosidase</keyword>
<evidence type="ECO:0000256" key="7">
    <source>
        <dbReference type="ARBA" id="ARBA00023316"/>
    </source>
</evidence>
<evidence type="ECO:0000313" key="11">
    <source>
        <dbReference type="EMBL" id="EGV65385.1"/>
    </source>
</evidence>
<evidence type="ECO:0000256" key="6">
    <source>
        <dbReference type="ARBA" id="ARBA00023295"/>
    </source>
</evidence>
<dbReference type="GO" id="GO:0042973">
    <property type="term" value="F:glucan endo-1,3-beta-D-glucosidase activity"/>
    <property type="evidence" value="ECO:0007669"/>
    <property type="project" value="UniProtKB-EC"/>
</dbReference>
<feature type="domain" description="Glycosyl hydrolase family 81 C-terminal" evidence="10">
    <location>
        <begin position="308"/>
        <end position="651"/>
    </location>
</feature>
<dbReference type="EC" id="3.2.1.39" evidence="3"/>
<dbReference type="InterPro" id="IPR040451">
    <property type="entry name" value="GH81_N"/>
</dbReference>
<dbReference type="AlphaFoldDB" id="G3B0E9"/>
<reference evidence="11 12" key="1">
    <citation type="journal article" date="2011" name="Proc. Natl. Acad. Sci. U.S.A.">
        <title>Comparative genomics of xylose-fermenting fungi for enhanced biofuel production.</title>
        <authorList>
            <person name="Wohlbach D.J."/>
            <person name="Kuo A."/>
            <person name="Sato T.K."/>
            <person name="Potts K.M."/>
            <person name="Salamov A.A."/>
            <person name="LaButti K.M."/>
            <person name="Sun H."/>
            <person name="Clum A."/>
            <person name="Pangilinan J.L."/>
            <person name="Lindquist E.A."/>
            <person name="Lucas S."/>
            <person name="Lapidus A."/>
            <person name="Jin M."/>
            <person name="Gunawan C."/>
            <person name="Balan V."/>
            <person name="Dale B.E."/>
            <person name="Jeffries T.W."/>
            <person name="Zinkel R."/>
            <person name="Barry K.W."/>
            <person name="Grigoriev I.V."/>
            <person name="Gasch A.P."/>
        </authorList>
    </citation>
    <scope>NUCLEOTIDE SEQUENCE [LARGE SCALE GENOMIC DNA]</scope>
    <source>
        <strain evidence="12">ATCC 10573 / BCRC 21748 / CBS 615 / JCM 9827 / NBRC 10315 / NRRL Y-1498 / VKM Y-70</strain>
    </source>
</reference>
<keyword evidence="8" id="KW-0624">Polysaccharide degradation</keyword>
<evidence type="ECO:0000256" key="2">
    <source>
        <dbReference type="ARBA" id="ARBA00010730"/>
    </source>
</evidence>
<name>G3B0E9_CANTC</name>
<dbReference type="GO" id="GO:0009986">
    <property type="term" value="C:cell surface"/>
    <property type="evidence" value="ECO:0007669"/>
    <property type="project" value="TreeGrafter"/>
</dbReference>
<evidence type="ECO:0000256" key="3">
    <source>
        <dbReference type="ARBA" id="ARBA00012780"/>
    </source>
</evidence>
<dbReference type="InterPro" id="IPR040720">
    <property type="entry name" value="GH81_C"/>
</dbReference>
<dbReference type="InterPro" id="IPR005200">
    <property type="entry name" value="Endo-beta-glucanase"/>
</dbReference>
<dbReference type="GO" id="GO:0071555">
    <property type="term" value="P:cell wall organization"/>
    <property type="evidence" value="ECO:0007669"/>
    <property type="project" value="UniProtKB-KW"/>
</dbReference>
<evidence type="ECO:0000256" key="8">
    <source>
        <dbReference type="ARBA" id="ARBA00023326"/>
    </source>
</evidence>
<comment type="catalytic activity">
    <reaction evidence="1">
        <text>Hydrolysis of (1-&gt;3)-beta-D-glucosidic linkages in (1-&gt;3)-beta-D-glucans.</text>
        <dbReference type="EC" id="3.2.1.39"/>
    </reaction>
</comment>
<dbReference type="PANTHER" id="PTHR31983">
    <property type="entry name" value="ENDO-1,3(4)-BETA-GLUCANASE 1"/>
    <property type="match status" value="1"/>
</dbReference>
<evidence type="ECO:0000256" key="4">
    <source>
        <dbReference type="ARBA" id="ARBA00022801"/>
    </source>
</evidence>
<organism evidence="12">
    <name type="scientific">Candida tenuis (strain ATCC 10573 / BCRC 21748 / CBS 615 / JCM 9827 / NBRC 10315 / NRRL Y-1498 / VKM Y-70)</name>
    <name type="common">Yeast</name>
    <name type="synonym">Yamadazyma tenuis</name>
    <dbReference type="NCBI Taxonomy" id="590646"/>
    <lineage>
        <taxon>Eukaryota</taxon>
        <taxon>Fungi</taxon>
        <taxon>Dikarya</taxon>
        <taxon>Ascomycota</taxon>
        <taxon>Saccharomycotina</taxon>
        <taxon>Pichiomycetes</taxon>
        <taxon>Debaryomycetaceae</taxon>
        <taxon>Yamadazyma</taxon>
    </lineage>
</organism>
<gene>
    <name evidence="11" type="ORF">CANTEDRAFT_129649</name>
</gene>
<dbReference type="Pfam" id="PF03639">
    <property type="entry name" value="Glyco_hydro_81"/>
    <property type="match status" value="1"/>
</dbReference>
<evidence type="ECO:0000259" key="10">
    <source>
        <dbReference type="Pfam" id="PF17652"/>
    </source>
</evidence>
<keyword evidence="4 11" id="KW-0378">Hydrolase</keyword>
<proteinExistence type="inferred from homology"/>
<dbReference type="OrthoDB" id="4473401at2759"/>
<dbReference type="PROSITE" id="PS52008">
    <property type="entry name" value="GH81"/>
    <property type="match status" value="1"/>
</dbReference>
<accession>G3B0E9</accession>
<dbReference type="GO" id="GO:0000272">
    <property type="term" value="P:polysaccharide catabolic process"/>
    <property type="evidence" value="ECO:0007669"/>
    <property type="project" value="UniProtKB-KW"/>
</dbReference>
<evidence type="ECO:0000259" key="9">
    <source>
        <dbReference type="Pfam" id="PF03639"/>
    </source>
</evidence>
<dbReference type="Gene3D" id="2.70.98.30">
    <property type="entry name" value="Golgi alpha-mannosidase II, domain 4"/>
    <property type="match status" value="1"/>
</dbReference>
<dbReference type="Pfam" id="PF17652">
    <property type="entry name" value="Glyco_hydro81C"/>
    <property type="match status" value="1"/>
</dbReference>
<evidence type="ECO:0000256" key="1">
    <source>
        <dbReference type="ARBA" id="ARBA00000382"/>
    </source>
</evidence>
<dbReference type="Gene3D" id="1.20.5.420">
    <property type="entry name" value="Immunoglobulin FC, subunit C"/>
    <property type="match status" value="1"/>
</dbReference>
<keyword evidence="12" id="KW-1185">Reference proteome</keyword>
<evidence type="ECO:0000256" key="5">
    <source>
        <dbReference type="ARBA" id="ARBA00023277"/>
    </source>
</evidence>
<dbReference type="GO" id="GO:0052861">
    <property type="term" value="F:endo-1,3(4)-beta-glucanase activity"/>
    <property type="evidence" value="ECO:0007669"/>
    <property type="project" value="InterPro"/>
</dbReference>
<dbReference type="EMBL" id="GL996514">
    <property type="protein sequence ID" value="EGV65385.1"/>
    <property type="molecule type" value="Genomic_DNA"/>
</dbReference>
<sequence>MSLSGDISTLNPKTVFPNKAGEVSRPSYVPASLPIQTNNFYANLLLDSHDQPVWTNPYKFTFDEQNCNVYYPIPSDLVYSPTPVKYFYYPAGINHLTFTSSDFTTAPKFTISSLNKFMVTPQFSNSVGELSVPLVQGMGLVTAIYNSVGFKSVEGQTCQNSNLQKMKITLLNGAVYTMYLSQKISVKFTQSSIVFQKGVDSLVVQIGFGIYDYYDQVAGCYITNATVSTTSSSYTWKYTTKGTSLAKKPLVFAPPHMAANFDTSTKGSVCNITTNSCVMGKLTGCITSSIRMTVSPPSTGFSFKKESVSSSVLSDLKTQLAVDATADISSETNSDSMYFSGKKFLKFAMLLYISHYVVKNTATSKALLANIKSAYNRFINNTQQNPLFYDTSFGGVVSSAQKDADFGNGHYNDHHFHYGYHIHACAIIIKIDNEIGGGSFKTTVKNWVESLVMDVFNVNASNVYFPLTRNFDFHYGHSWAKGLYSSGDGKDEESTSEEYNCYYGIKLYTQVTGHSNAEACANLVLGILHSSLTSYFYYQNNTIMPSEFVYNKVSGIYFENKVDHTTYFGNYESYIHGIHMIPLTPLSSYFRSKAFVASEWGDLQNSLSQDNWMSTCMMNYSLVNAQKAYDFFKNSWKAAYLDDGLSLTYCLFYCASNM</sequence>
<dbReference type="PANTHER" id="PTHR31983:SF0">
    <property type="entry name" value="GLUCAN ENDO-1,3-BETA-D-GLUCOSIDASE 2"/>
    <property type="match status" value="1"/>
</dbReference>
<evidence type="ECO:0000313" key="12">
    <source>
        <dbReference type="Proteomes" id="UP000000707"/>
    </source>
</evidence>
<protein>
    <recommendedName>
        <fullName evidence="3">glucan endo-1,3-beta-D-glucosidase</fullName>
        <ecNumber evidence="3">3.2.1.39</ecNumber>
    </recommendedName>
</protein>
<keyword evidence="7" id="KW-0961">Cell wall biogenesis/degradation</keyword>
<dbReference type="HOGENOM" id="CLU_005482_2_1_1"/>
<keyword evidence="5" id="KW-0119">Carbohydrate metabolism</keyword>
<dbReference type="Gene3D" id="1.10.287.1170">
    <property type="entry name" value="glycoside hydrolase family 81 endo-[beta] glucanase"/>
    <property type="match status" value="1"/>
</dbReference>